<keyword evidence="1" id="KW-0813">Transport</keyword>
<dbReference type="InterPro" id="IPR017911">
    <property type="entry name" value="MacB-like_ATP-bd"/>
</dbReference>
<comment type="caution">
    <text evidence="5">The sequence shown here is derived from an EMBL/GenBank/DDBJ whole genome shotgun (WGS) entry which is preliminary data.</text>
</comment>
<accession>A0ABN1TNW1</accession>
<evidence type="ECO:0000256" key="1">
    <source>
        <dbReference type="ARBA" id="ARBA00022448"/>
    </source>
</evidence>
<gene>
    <name evidence="5" type="ORF">GCM10009663_40090</name>
</gene>
<dbReference type="SUPFAM" id="SSF52540">
    <property type="entry name" value="P-loop containing nucleoside triphosphate hydrolases"/>
    <property type="match status" value="1"/>
</dbReference>
<dbReference type="EMBL" id="BAAALD010000037">
    <property type="protein sequence ID" value="GAA1092314.1"/>
    <property type="molecule type" value="Genomic_DNA"/>
</dbReference>
<dbReference type="InterPro" id="IPR003593">
    <property type="entry name" value="AAA+_ATPase"/>
</dbReference>
<dbReference type="PROSITE" id="PS00211">
    <property type="entry name" value="ABC_TRANSPORTER_1"/>
    <property type="match status" value="1"/>
</dbReference>
<keyword evidence="6" id="KW-1185">Reference proteome</keyword>
<dbReference type="Pfam" id="PF00005">
    <property type="entry name" value="ABC_tran"/>
    <property type="match status" value="1"/>
</dbReference>
<keyword evidence="3 5" id="KW-0067">ATP-binding</keyword>
<dbReference type="Gene3D" id="3.40.50.300">
    <property type="entry name" value="P-loop containing nucleotide triphosphate hydrolases"/>
    <property type="match status" value="1"/>
</dbReference>
<evidence type="ECO:0000313" key="6">
    <source>
        <dbReference type="Proteomes" id="UP001499987"/>
    </source>
</evidence>
<organism evidence="5 6">
    <name type="scientific">Kitasatospora arboriphila</name>
    <dbReference type="NCBI Taxonomy" id="258052"/>
    <lineage>
        <taxon>Bacteria</taxon>
        <taxon>Bacillati</taxon>
        <taxon>Actinomycetota</taxon>
        <taxon>Actinomycetes</taxon>
        <taxon>Kitasatosporales</taxon>
        <taxon>Streptomycetaceae</taxon>
        <taxon>Kitasatospora</taxon>
    </lineage>
</organism>
<evidence type="ECO:0000256" key="3">
    <source>
        <dbReference type="ARBA" id="ARBA00022840"/>
    </source>
</evidence>
<dbReference type="PROSITE" id="PS50893">
    <property type="entry name" value="ABC_TRANSPORTER_2"/>
    <property type="match status" value="1"/>
</dbReference>
<reference evidence="5 6" key="1">
    <citation type="journal article" date="2019" name="Int. J. Syst. Evol. Microbiol.">
        <title>The Global Catalogue of Microorganisms (GCM) 10K type strain sequencing project: providing services to taxonomists for standard genome sequencing and annotation.</title>
        <authorList>
            <consortium name="The Broad Institute Genomics Platform"/>
            <consortium name="The Broad Institute Genome Sequencing Center for Infectious Disease"/>
            <person name="Wu L."/>
            <person name="Ma J."/>
        </authorList>
    </citation>
    <scope>NUCLEOTIDE SEQUENCE [LARGE SCALE GENOMIC DNA]</scope>
    <source>
        <strain evidence="5 6">JCM 13002</strain>
    </source>
</reference>
<evidence type="ECO:0000259" key="4">
    <source>
        <dbReference type="PROSITE" id="PS50893"/>
    </source>
</evidence>
<dbReference type="CDD" id="cd03255">
    <property type="entry name" value="ABC_MJ0796_LolCDE_FtsE"/>
    <property type="match status" value="1"/>
</dbReference>
<dbReference type="SMART" id="SM00382">
    <property type="entry name" value="AAA"/>
    <property type="match status" value="1"/>
</dbReference>
<evidence type="ECO:0000256" key="2">
    <source>
        <dbReference type="ARBA" id="ARBA00022741"/>
    </source>
</evidence>
<feature type="domain" description="ABC transporter" evidence="4">
    <location>
        <begin position="4"/>
        <end position="235"/>
    </location>
</feature>
<dbReference type="PANTHER" id="PTHR24220">
    <property type="entry name" value="IMPORT ATP-BINDING PROTEIN"/>
    <property type="match status" value="1"/>
</dbReference>
<keyword evidence="2" id="KW-0547">Nucleotide-binding</keyword>
<dbReference type="InterPro" id="IPR003439">
    <property type="entry name" value="ABC_transporter-like_ATP-bd"/>
</dbReference>
<dbReference type="Proteomes" id="UP001499987">
    <property type="component" value="Unassembled WGS sequence"/>
</dbReference>
<name>A0ABN1TNW1_9ACTN</name>
<evidence type="ECO:0000313" key="5">
    <source>
        <dbReference type="EMBL" id="GAA1092314.1"/>
    </source>
</evidence>
<protein>
    <submittedName>
        <fullName evidence="5">ABC transporter ATP-binding protein</fullName>
    </submittedName>
</protein>
<dbReference type="InterPro" id="IPR027417">
    <property type="entry name" value="P-loop_NTPase"/>
</dbReference>
<dbReference type="GO" id="GO:0005524">
    <property type="term" value="F:ATP binding"/>
    <property type="evidence" value="ECO:0007669"/>
    <property type="project" value="UniProtKB-KW"/>
</dbReference>
<dbReference type="InterPro" id="IPR017871">
    <property type="entry name" value="ABC_transporter-like_CS"/>
</dbReference>
<dbReference type="InterPro" id="IPR015854">
    <property type="entry name" value="ABC_transpr_LolD-like"/>
</dbReference>
<dbReference type="RefSeq" id="WP_344625024.1">
    <property type="nucleotide sequence ID" value="NZ_BAAALD010000037.1"/>
</dbReference>
<dbReference type="PANTHER" id="PTHR24220:SF659">
    <property type="entry name" value="TRANSPORTER, PUTATIVE-RELATED"/>
    <property type="match status" value="1"/>
</dbReference>
<proteinExistence type="predicted"/>
<sequence length="236" mass="24974">MSVVQFEAVGRTFRSGGAEVRALAGVTLQAERGELVAVMGASGSGKTTLLSIAGGLDRADSGRVRVLGEDLGRLSERRLARLRLTAVGFVFQELNLLAELTLEENVALPLEGAGTGRHAARSAARAALARVGLDGTGGRFPDEVSGGQQQRVAIARAVVGDRRLVLADEPTGSLDSDTGAEIMELLRQLCDNGTTVLLSTHNPANADFADRVVHLRDGTLDRIEERAPRTAREDVR</sequence>